<comment type="caution">
    <text evidence="8">The sequence shown here is derived from an EMBL/GenBank/DDBJ whole genome shotgun (WGS) entry which is preliminary data.</text>
</comment>
<dbReference type="RefSeq" id="WP_200354274.1">
    <property type="nucleotide sequence ID" value="NZ_JAENIL010000006.1"/>
</dbReference>
<keyword evidence="9" id="KW-1185">Reference proteome</keyword>
<name>A0A934RX91_9BACT</name>
<keyword evidence="2" id="KW-0479">Metal-binding</keyword>
<comment type="similarity">
    <text evidence="1">Belongs to the sulfatase family.</text>
</comment>
<feature type="chain" id="PRO_5037830349" evidence="6">
    <location>
        <begin position="24"/>
        <end position="480"/>
    </location>
</feature>
<evidence type="ECO:0000256" key="6">
    <source>
        <dbReference type="SAM" id="SignalP"/>
    </source>
</evidence>
<dbReference type="Gene3D" id="3.30.1120.10">
    <property type="match status" value="1"/>
</dbReference>
<dbReference type="Pfam" id="PF00884">
    <property type="entry name" value="Sulfatase"/>
    <property type="match status" value="1"/>
</dbReference>
<dbReference type="EMBL" id="JAENIL010000006">
    <property type="protein sequence ID" value="MBK1876057.1"/>
    <property type="molecule type" value="Genomic_DNA"/>
</dbReference>
<evidence type="ECO:0000256" key="1">
    <source>
        <dbReference type="ARBA" id="ARBA00008779"/>
    </source>
</evidence>
<organism evidence="8 9">
    <name type="scientific">Pelagicoccus mobilis</name>
    <dbReference type="NCBI Taxonomy" id="415221"/>
    <lineage>
        <taxon>Bacteria</taxon>
        <taxon>Pseudomonadati</taxon>
        <taxon>Verrucomicrobiota</taxon>
        <taxon>Opitutia</taxon>
        <taxon>Puniceicoccales</taxon>
        <taxon>Pelagicoccaceae</taxon>
        <taxon>Pelagicoccus</taxon>
    </lineage>
</organism>
<dbReference type="SUPFAM" id="SSF53649">
    <property type="entry name" value="Alkaline phosphatase-like"/>
    <property type="match status" value="1"/>
</dbReference>
<evidence type="ECO:0000259" key="7">
    <source>
        <dbReference type="Pfam" id="PF00884"/>
    </source>
</evidence>
<evidence type="ECO:0000256" key="5">
    <source>
        <dbReference type="SAM" id="MobiDB-lite"/>
    </source>
</evidence>
<evidence type="ECO:0000313" key="9">
    <source>
        <dbReference type="Proteomes" id="UP000617628"/>
    </source>
</evidence>
<evidence type="ECO:0000256" key="2">
    <source>
        <dbReference type="ARBA" id="ARBA00022723"/>
    </source>
</evidence>
<gene>
    <name evidence="8" type="ORF">JIN87_04200</name>
</gene>
<proteinExistence type="inferred from homology"/>
<protein>
    <submittedName>
        <fullName evidence="8">Sulfatase-like hydrolase/transferase</fullName>
    </submittedName>
</protein>
<dbReference type="InterPro" id="IPR017850">
    <property type="entry name" value="Alkaline_phosphatase_core_sf"/>
</dbReference>
<dbReference type="Gene3D" id="3.40.720.10">
    <property type="entry name" value="Alkaline Phosphatase, subunit A"/>
    <property type="match status" value="1"/>
</dbReference>
<accession>A0A934RX91</accession>
<keyword evidence="6" id="KW-0732">Signal</keyword>
<dbReference type="AlphaFoldDB" id="A0A934RX91"/>
<evidence type="ECO:0000256" key="4">
    <source>
        <dbReference type="ARBA" id="ARBA00022837"/>
    </source>
</evidence>
<feature type="domain" description="Sulfatase N-terminal" evidence="7">
    <location>
        <begin position="30"/>
        <end position="354"/>
    </location>
</feature>
<dbReference type="InterPro" id="IPR000917">
    <property type="entry name" value="Sulfatase_N"/>
</dbReference>
<evidence type="ECO:0000256" key="3">
    <source>
        <dbReference type="ARBA" id="ARBA00022801"/>
    </source>
</evidence>
<dbReference type="PANTHER" id="PTHR42693:SF53">
    <property type="entry name" value="ENDO-4-O-SULFATASE"/>
    <property type="match status" value="1"/>
</dbReference>
<dbReference type="GO" id="GO:0004065">
    <property type="term" value="F:arylsulfatase activity"/>
    <property type="evidence" value="ECO:0007669"/>
    <property type="project" value="TreeGrafter"/>
</dbReference>
<evidence type="ECO:0000313" key="8">
    <source>
        <dbReference type="EMBL" id="MBK1876057.1"/>
    </source>
</evidence>
<reference evidence="8" key="1">
    <citation type="submission" date="2021-01" db="EMBL/GenBank/DDBJ databases">
        <title>Modified the classification status of verrucomicrobia.</title>
        <authorList>
            <person name="Feng X."/>
        </authorList>
    </citation>
    <scope>NUCLEOTIDE SEQUENCE</scope>
    <source>
        <strain evidence="8">KCTC 13126</strain>
    </source>
</reference>
<keyword evidence="3 8" id="KW-0378">Hydrolase</keyword>
<feature type="signal peptide" evidence="6">
    <location>
        <begin position="1"/>
        <end position="23"/>
    </location>
</feature>
<dbReference type="PANTHER" id="PTHR42693">
    <property type="entry name" value="ARYLSULFATASE FAMILY MEMBER"/>
    <property type="match status" value="1"/>
</dbReference>
<feature type="region of interest" description="Disordered" evidence="5">
    <location>
        <begin position="290"/>
        <end position="309"/>
    </location>
</feature>
<keyword evidence="4" id="KW-0106">Calcium</keyword>
<sequence length="480" mass="53346">MHPLLRRLLSAVLVIIGLSVADAAQNQETPNVILIMVDDMGWGDVGFNGNTTIRTPHLDALCAKGARFENFFSGASVCSPSRSAFMTGRSPYRHGIWSANVGRLARQEYTIPEALKSKGYATGHFGKWHLGVPNPEYRGKGGGDGTDTHFALPQWFSYDEHFVTHHSVPTWDPYGPKAGNAATTGNPYFHNGKRVTENLLGDDTRIIMDRAIPFIQKNSEQKTPFLAVIWPHTPHEKVVAGTEYQALYPEAEGKAKHYYGTITAFDDQIGRLVEELGKLGISQNTIIAFSSDNGPEHKEGPGETGGLRGRKRSLYSGGGCVPAFMVWPGLIEPDSLIETPCSSLDYLPTLVDYLSIERPDQRPLDGASLLPILKQETSKRPTEFPFLSKGKLAWIGNEYKLITQMKDERVNASDELYNIRNDRFETTNIAAQNPELLKSIKLNARRFMRSAKSSFQGGDYDDPNYTPLGNWLESKKNKKK</sequence>
<dbReference type="PROSITE" id="PS00523">
    <property type="entry name" value="SULFATASE_1"/>
    <property type="match status" value="1"/>
</dbReference>
<dbReference type="Proteomes" id="UP000617628">
    <property type="component" value="Unassembled WGS sequence"/>
</dbReference>
<dbReference type="InterPro" id="IPR024607">
    <property type="entry name" value="Sulfatase_CS"/>
</dbReference>
<dbReference type="InterPro" id="IPR050738">
    <property type="entry name" value="Sulfatase"/>
</dbReference>
<dbReference type="GO" id="GO:0046872">
    <property type="term" value="F:metal ion binding"/>
    <property type="evidence" value="ECO:0007669"/>
    <property type="project" value="UniProtKB-KW"/>
</dbReference>